<comment type="similarity">
    <text evidence="1">Belongs to the metallo-beta-lactamase superfamily.</text>
</comment>
<dbReference type="EMBL" id="BMXI01000009">
    <property type="protein sequence ID" value="GHC55776.1"/>
    <property type="molecule type" value="Genomic_DNA"/>
</dbReference>
<dbReference type="PANTHER" id="PTHR42978">
    <property type="entry name" value="QUORUM-QUENCHING LACTONASE YTNP-RELATED-RELATED"/>
    <property type="match status" value="1"/>
</dbReference>
<evidence type="ECO:0000256" key="4">
    <source>
        <dbReference type="ARBA" id="ARBA00022833"/>
    </source>
</evidence>
<comment type="caution">
    <text evidence="6">The sequence shown here is derived from an EMBL/GenBank/DDBJ whole genome shotgun (WGS) entry which is preliminary data.</text>
</comment>
<dbReference type="PANTHER" id="PTHR42978:SF6">
    <property type="entry name" value="QUORUM-QUENCHING LACTONASE YTNP-RELATED"/>
    <property type="match status" value="1"/>
</dbReference>
<dbReference type="AlphaFoldDB" id="A0A918TQU1"/>
<dbReference type="InterPro" id="IPR036866">
    <property type="entry name" value="RibonucZ/Hydroxyglut_hydro"/>
</dbReference>
<dbReference type="SUPFAM" id="SSF56281">
    <property type="entry name" value="Metallo-hydrolase/oxidoreductase"/>
    <property type="match status" value="1"/>
</dbReference>
<evidence type="ECO:0000256" key="3">
    <source>
        <dbReference type="ARBA" id="ARBA00022801"/>
    </source>
</evidence>
<keyword evidence="2" id="KW-0479">Metal-binding</keyword>
<dbReference type="CDD" id="cd07720">
    <property type="entry name" value="OPHC2-like_MBL-fold"/>
    <property type="match status" value="1"/>
</dbReference>
<keyword evidence="3" id="KW-0378">Hydrolase</keyword>
<evidence type="ECO:0000256" key="2">
    <source>
        <dbReference type="ARBA" id="ARBA00022723"/>
    </source>
</evidence>
<organism evidence="6 7">
    <name type="scientific">Roseibacillus persicicus</name>
    <dbReference type="NCBI Taxonomy" id="454148"/>
    <lineage>
        <taxon>Bacteria</taxon>
        <taxon>Pseudomonadati</taxon>
        <taxon>Verrucomicrobiota</taxon>
        <taxon>Verrucomicrobiia</taxon>
        <taxon>Verrucomicrobiales</taxon>
        <taxon>Verrucomicrobiaceae</taxon>
        <taxon>Roseibacillus</taxon>
    </lineage>
</organism>
<dbReference type="InterPro" id="IPR001279">
    <property type="entry name" value="Metallo-B-lactamas"/>
</dbReference>
<dbReference type="SMART" id="SM00849">
    <property type="entry name" value="Lactamase_B"/>
    <property type="match status" value="1"/>
</dbReference>
<dbReference type="Proteomes" id="UP000644507">
    <property type="component" value="Unassembled WGS sequence"/>
</dbReference>
<reference evidence="6" key="1">
    <citation type="journal article" date="2014" name="Int. J. Syst. Evol. Microbiol.">
        <title>Complete genome sequence of Corynebacterium casei LMG S-19264T (=DSM 44701T), isolated from a smear-ripened cheese.</title>
        <authorList>
            <consortium name="US DOE Joint Genome Institute (JGI-PGF)"/>
            <person name="Walter F."/>
            <person name="Albersmeier A."/>
            <person name="Kalinowski J."/>
            <person name="Ruckert C."/>
        </authorList>
    </citation>
    <scope>NUCLEOTIDE SEQUENCE</scope>
    <source>
        <strain evidence="6">KCTC 12988</strain>
    </source>
</reference>
<evidence type="ECO:0000256" key="1">
    <source>
        <dbReference type="ARBA" id="ARBA00007749"/>
    </source>
</evidence>
<evidence type="ECO:0000259" key="5">
    <source>
        <dbReference type="SMART" id="SM00849"/>
    </source>
</evidence>
<evidence type="ECO:0000313" key="6">
    <source>
        <dbReference type="EMBL" id="GHC55776.1"/>
    </source>
</evidence>
<feature type="domain" description="Metallo-beta-lactamase" evidence="5">
    <location>
        <begin position="135"/>
        <end position="344"/>
    </location>
</feature>
<reference evidence="6" key="2">
    <citation type="submission" date="2020-09" db="EMBL/GenBank/DDBJ databases">
        <authorList>
            <person name="Sun Q."/>
            <person name="Kim S."/>
        </authorList>
    </citation>
    <scope>NUCLEOTIDE SEQUENCE</scope>
    <source>
        <strain evidence="6">KCTC 12988</strain>
    </source>
</reference>
<dbReference type="GO" id="GO:0016787">
    <property type="term" value="F:hydrolase activity"/>
    <property type="evidence" value="ECO:0007669"/>
    <property type="project" value="UniProtKB-KW"/>
</dbReference>
<dbReference type="InterPro" id="IPR051013">
    <property type="entry name" value="MBL_superfamily_lactonases"/>
</dbReference>
<keyword evidence="7" id="KW-1185">Reference proteome</keyword>
<gene>
    <name evidence="6" type="ORF">GCM10007100_23220</name>
</gene>
<sequence>MLLILAKAATKQAYKLSIVKVAEDLPKLVRRHAMSLENLSPSRRRFLSSALGTSIGLTALSSGQEPESNPQPTALKRAPHVYKFQIGDAEAWSISDAYFPLREGLGLMWPEEKRPEMDALLQEEGRRKEDAVPLYVNILVVRTDKETVIFDAGFGGKENERMGWLTSGLALAGISPESITAAFLSHSHSDHLNGFAREGKPAFPNAEIHLLQSEIDFWRSPEPDFSETKRNRKNLPNMIKTVRNHFDMLEEVLTPHKQETTTLLGGLVTIEPAPGHTTGHACFRIRSGGEEFLHLMDLAHHDLLMFADPNWTIAFDHHPKQSVETRKVFWSEAAAKKTRCYGFHLPFPGIGTIIETGPGYRWAAEPWRW</sequence>
<accession>A0A918TQU1</accession>
<evidence type="ECO:0000313" key="7">
    <source>
        <dbReference type="Proteomes" id="UP000644507"/>
    </source>
</evidence>
<proteinExistence type="inferred from homology"/>
<keyword evidence="4" id="KW-0862">Zinc</keyword>
<dbReference type="Pfam" id="PF00753">
    <property type="entry name" value="Lactamase_B"/>
    <property type="match status" value="1"/>
</dbReference>
<dbReference type="GO" id="GO:0046872">
    <property type="term" value="F:metal ion binding"/>
    <property type="evidence" value="ECO:0007669"/>
    <property type="project" value="UniProtKB-KW"/>
</dbReference>
<dbReference type="Gene3D" id="3.60.15.10">
    <property type="entry name" value="Ribonuclease Z/Hydroxyacylglutathione hydrolase-like"/>
    <property type="match status" value="1"/>
</dbReference>
<name>A0A918TQU1_9BACT</name>
<protein>
    <submittedName>
        <fullName evidence="6">MBL fold metallo-hydrolase</fullName>
    </submittedName>
</protein>